<sequence>MAISLEKIFQLKKHHTSVKTEFVAGITNFMAMSYILAVHPTIMASAGMPVGSVATAVALVSGIASIFMGLYSKYPFVLAPGMGTSIFFSFTLVASGIFTWQQGISLVLFSGILFLLMTIFGFREATAHFLPASIKLGIGAVIGIFLIYLGLKNSGIIIPTTHGLGMAKLNTPNIILTLGGLLLTIALQLRKIPGSMLIGIISITLAGTPLGITQWPDKIFSLPPSLEPVMFKFDFSGLTTPSTLPFIFVFFIGDFFDTLGTLLGVASQAKMLDKNGNLPNIEKPFFVDAVSTIIGSCFGLTTVTTYIESASGVSVGGRTGLTAIFTGLCFFTALLFTPLILMVPNIATAPCLIIVGLMLLDSLSHINFGTLDDTIAPLSMMAITAFSGSIANGIAVGLILYTFIKIVLGKRKELSPGLYLLTAIFMYYLAQQ</sequence>
<dbReference type="InterPro" id="IPR006043">
    <property type="entry name" value="NCS2"/>
</dbReference>
<feature type="transmembrane region" description="Helical" evidence="7">
    <location>
        <begin position="285"/>
        <end position="307"/>
    </location>
</feature>
<gene>
    <name evidence="8" type="ORF">SAMN02745150_00778</name>
</gene>
<dbReference type="STRING" id="34097.SAMN02745150_00778"/>
<keyword evidence="4 7" id="KW-0812">Transmembrane</keyword>
<evidence type="ECO:0000256" key="2">
    <source>
        <dbReference type="ARBA" id="ARBA00005697"/>
    </source>
</evidence>
<feature type="transmembrane region" description="Helical" evidence="7">
    <location>
        <begin position="104"/>
        <end position="122"/>
    </location>
</feature>
<evidence type="ECO:0000256" key="3">
    <source>
        <dbReference type="ARBA" id="ARBA00022448"/>
    </source>
</evidence>
<feature type="transmembrane region" description="Helical" evidence="7">
    <location>
        <begin position="48"/>
        <end position="70"/>
    </location>
</feature>
<dbReference type="AlphaFoldDB" id="A0A1I1DVB6"/>
<name>A0A1I1DVB6_BREAD</name>
<keyword evidence="9" id="KW-1185">Reference proteome</keyword>
<feature type="transmembrane region" description="Helical" evidence="7">
    <location>
        <begin position="171"/>
        <end position="189"/>
    </location>
</feature>
<protein>
    <submittedName>
        <fullName evidence="8">Putative MFS transporter, AGZA family, xanthine/uracil permease</fullName>
    </submittedName>
</protein>
<keyword evidence="6 7" id="KW-0472">Membrane</keyword>
<comment type="subcellular location">
    <subcellularLocation>
        <location evidence="1">Endomembrane system</location>
        <topology evidence="1">Multi-pass membrane protein</topology>
    </subcellularLocation>
</comment>
<feature type="transmembrane region" description="Helical" evidence="7">
    <location>
        <begin position="21"/>
        <end position="42"/>
    </location>
</feature>
<dbReference type="GO" id="GO:0005886">
    <property type="term" value="C:plasma membrane"/>
    <property type="evidence" value="ECO:0007669"/>
    <property type="project" value="TreeGrafter"/>
</dbReference>
<dbReference type="InterPro" id="IPR045018">
    <property type="entry name" value="Azg-like"/>
</dbReference>
<keyword evidence="3" id="KW-0813">Transport</keyword>
<proteinExistence type="inferred from homology"/>
<feature type="transmembrane region" description="Helical" evidence="7">
    <location>
        <begin position="349"/>
        <end position="368"/>
    </location>
</feature>
<dbReference type="GO" id="GO:0012505">
    <property type="term" value="C:endomembrane system"/>
    <property type="evidence" value="ECO:0007669"/>
    <property type="project" value="UniProtKB-SubCell"/>
</dbReference>
<evidence type="ECO:0000313" key="9">
    <source>
        <dbReference type="Proteomes" id="UP000240042"/>
    </source>
</evidence>
<feature type="transmembrane region" description="Helical" evidence="7">
    <location>
        <begin position="244"/>
        <end position="265"/>
    </location>
</feature>
<dbReference type="GO" id="GO:0005345">
    <property type="term" value="F:purine nucleobase transmembrane transporter activity"/>
    <property type="evidence" value="ECO:0007669"/>
    <property type="project" value="TreeGrafter"/>
</dbReference>
<evidence type="ECO:0000256" key="4">
    <source>
        <dbReference type="ARBA" id="ARBA00022692"/>
    </source>
</evidence>
<dbReference type="RefSeq" id="WP_092318830.1">
    <property type="nucleotide sequence ID" value="NZ_FOKY01000004.1"/>
</dbReference>
<evidence type="ECO:0000313" key="8">
    <source>
        <dbReference type="EMBL" id="SFB78346.1"/>
    </source>
</evidence>
<evidence type="ECO:0000256" key="1">
    <source>
        <dbReference type="ARBA" id="ARBA00004127"/>
    </source>
</evidence>
<evidence type="ECO:0000256" key="7">
    <source>
        <dbReference type="SAM" id="Phobius"/>
    </source>
</evidence>
<feature type="transmembrane region" description="Helical" evidence="7">
    <location>
        <begin position="77"/>
        <end position="98"/>
    </location>
</feature>
<feature type="transmembrane region" description="Helical" evidence="7">
    <location>
        <begin position="134"/>
        <end position="151"/>
    </location>
</feature>
<feature type="transmembrane region" description="Helical" evidence="7">
    <location>
        <begin position="380"/>
        <end position="402"/>
    </location>
</feature>
<dbReference type="PANTHER" id="PTHR43337:SF1">
    <property type="entry name" value="XANTHINE_URACIL PERMEASE C887.17-RELATED"/>
    <property type="match status" value="1"/>
</dbReference>
<accession>A0A1I1DVB6</accession>
<comment type="similarity">
    <text evidence="2">Belongs to the nucleobase:cation symporter-2 (NCS2) (TC 2.A.40) family. Azg-like subfamily.</text>
</comment>
<dbReference type="EMBL" id="FOKY01000004">
    <property type="protein sequence ID" value="SFB78346.1"/>
    <property type="molecule type" value="Genomic_DNA"/>
</dbReference>
<feature type="transmembrane region" description="Helical" evidence="7">
    <location>
        <begin position="196"/>
        <end position="215"/>
    </location>
</feature>
<dbReference type="OrthoDB" id="9808458at2"/>
<reference evidence="9" key="1">
    <citation type="submission" date="2016-10" db="EMBL/GenBank/DDBJ databases">
        <authorList>
            <person name="Varghese N."/>
            <person name="Submissions S."/>
        </authorList>
    </citation>
    <scope>NUCLEOTIDE SEQUENCE [LARGE SCALE GENOMIC DNA]</scope>
    <source>
        <strain evidence="9">ATCC 43811</strain>
    </source>
</reference>
<keyword evidence="5 7" id="KW-1133">Transmembrane helix</keyword>
<feature type="transmembrane region" description="Helical" evidence="7">
    <location>
        <begin position="319"/>
        <end position="342"/>
    </location>
</feature>
<dbReference type="PANTHER" id="PTHR43337">
    <property type="entry name" value="XANTHINE/URACIL PERMEASE C887.17-RELATED"/>
    <property type="match status" value="1"/>
</dbReference>
<feature type="transmembrane region" description="Helical" evidence="7">
    <location>
        <begin position="414"/>
        <end position="430"/>
    </location>
</feature>
<evidence type="ECO:0000256" key="5">
    <source>
        <dbReference type="ARBA" id="ARBA00022989"/>
    </source>
</evidence>
<evidence type="ECO:0000256" key="6">
    <source>
        <dbReference type="ARBA" id="ARBA00023136"/>
    </source>
</evidence>
<dbReference type="Pfam" id="PF00860">
    <property type="entry name" value="Xan_ur_permease"/>
    <property type="match status" value="1"/>
</dbReference>
<dbReference type="Proteomes" id="UP000240042">
    <property type="component" value="Unassembled WGS sequence"/>
</dbReference>
<organism evidence="8 9">
    <name type="scientific">Brevinema andersonii</name>
    <dbReference type="NCBI Taxonomy" id="34097"/>
    <lineage>
        <taxon>Bacteria</taxon>
        <taxon>Pseudomonadati</taxon>
        <taxon>Spirochaetota</taxon>
        <taxon>Spirochaetia</taxon>
        <taxon>Brevinematales</taxon>
        <taxon>Brevinemataceae</taxon>
        <taxon>Brevinema</taxon>
    </lineage>
</organism>